<dbReference type="Gene3D" id="3.30.2130.10">
    <property type="entry name" value="VC0802-like"/>
    <property type="match status" value="1"/>
</dbReference>
<dbReference type="AlphaFoldDB" id="A0A9D1VCE1"/>
<dbReference type="SUPFAM" id="SSF55021">
    <property type="entry name" value="ACT-like"/>
    <property type="match status" value="1"/>
</dbReference>
<dbReference type="InterPro" id="IPR027795">
    <property type="entry name" value="CASTOR_ACT_dom"/>
</dbReference>
<dbReference type="EMBL" id="DXFQ01000143">
    <property type="protein sequence ID" value="HIX20460.1"/>
    <property type="molecule type" value="Genomic_DNA"/>
</dbReference>
<name>A0A9D1VCE1_9BACT</name>
<organism evidence="2 3">
    <name type="scientific">Candidatus Akkermansia intestinigallinarum</name>
    <dbReference type="NCBI Taxonomy" id="2838431"/>
    <lineage>
        <taxon>Bacteria</taxon>
        <taxon>Pseudomonadati</taxon>
        <taxon>Verrucomicrobiota</taxon>
        <taxon>Verrucomicrobiia</taxon>
        <taxon>Verrucomicrobiales</taxon>
        <taxon>Akkermansiaceae</taxon>
        <taxon>Akkermansia</taxon>
    </lineage>
</organism>
<dbReference type="Pfam" id="PF13840">
    <property type="entry name" value="ACT_7"/>
    <property type="match status" value="1"/>
</dbReference>
<dbReference type="InterPro" id="IPR045865">
    <property type="entry name" value="ACT-like_dom_sf"/>
</dbReference>
<sequence length="63" mass="6870">MLDFSLTGILAKIASHLAEKNIPIFAISTFNTDYVLVKAEYEMEALSVLGQAEYQIVTGESAC</sequence>
<evidence type="ECO:0000313" key="3">
    <source>
        <dbReference type="Proteomes" id="UP000823964"/>
    </source>
</evidence>
<feature type="domain" description="CASTOR ACT" evidence="1">
    <location>
        <begin position="2"/>
        <end position="49"/>
    </location>
</feature>
<evidence type="ECO:0000259" key="1">
    <source>
        <dbReference type="Pfam" id="PF13840"/>
    </source>
</evidence>
<dbReference type="Proteomes" id="UP000823964">
    <property type="component" value="Unassembled WGS sequence"/>
</dbReference>
<comment type="caution">
    <text evidence="2">The sequence shown here is derived from an EMBL/GenBank/DDBJ whole genome shotgun (WGS) entry which is preliminary data.</text>
</comment>
<protein>
    <submittedName>
        <fullName evidence="2">ACT domain-containing protein</fullName>
    </submittedName>
</protein>
<proteinExistence type="predicted"/>
<gene>
    <name evidence="2" type="ORF">H9862_07670</name>
</gene>
<reference evidence="2" key="1">
    <citation type="journal article" date="2021" name="PeerJ">
        <title>Extensive microbial diversity within the chicken gut microbiome revealed by metagenomics and culture.</title>
        <authorList>
            <person name="Gilroy R."/>
            <person name="Ravi A."/>
            <person name="Getino M."/>
            <person name="Pursley I."/>
            <person name="Horton D.L."/>
            <person name="Alikhan N.F."/>
            <person name="Baker D."/>
            <person name="Gharbi K."/>
            <person name="Hall N."/>
            <person name="Watson M."/>
            <person name="Adriaenssens E.M."/>
            <person name="Foster-Nyarko E."/>
            <person name="Jarju S."/>
            <person name="Secka A."/>
            <person name="Antonio M."/>
            <person name="Oren A."/>
            <person name="Chaudhuri R.R."/>
            <person name="La Ragione R."/>
            <person name="Hildebrand F."/>
            <person name="Pallen M.J."/>
        </authorList>
    </citation>
    <scope>NUCLEOTIDE SEQUENCE</scope>
    <source>
        <strain evidence="2">14975</strain>
    </source>
</reference>
<evidence type="ECO:0000313" key="2">
    <source>
        <dbReference type="EMBL" id="HIX20460.1"/>
    </source>
</evidence>
<accession>A0A9D1VCE1</accession>
<reference evidence="2" key="2">
    <citation type="submission" date="2021-04" db="EMBL/GenBank/DDBJ databases">
        <authorList>
            <person name="Gilroy R."/>
        </authorList>
    </citation>
    <scope>NUCLEOTIDE SEQUENCE</scope>
    <source>
        <strain evidence="2">14975</strain>
    </source>
</reference>